<evidence type="ECO:0000256" key="6">
    <source>
        <dbReference type="ARBA" id="ARBA00022918"/>
    </source>
</evidence>
<evidence type="ECO:0000259" key="8">
    <source>
        <dbReference type="Pfam" id="PF17917"/>
    </source>
</evidence>
<dbReference type="InterPro" id="IPR043128">
    <property type="entry name" value="Rev_trsase/Diguanyl_cyclase"/>
</dbReference>
<protein>
    <recommendedName>
        <fullName evidence="8">Reverse transcriptase RNase H-like domain-containing protein</fullName>
    </recommendedName>
</protein>
<organism evidence="9">
    <name type="scientific">Vitis vinifera</name>
    <name type="common">Grape</name>
    <dbReference type="NCBI Taxonomy" id="29760"/>
    <lineage>
        <taxon>Eukaryota</taxon>
        <taxon>Viridiplantae</taxon>
        <taxon>Streptophyta</taxon>
        <taxon>Embryophyta</taxon>
        <taxon>Tracheophyta</taxon>
        <taxon>Spermatophyta</taxon>
        <taxon>Magnoliopsida</taxon>
        <taxon>eudicotyledons</taxon>
        <taxon>Gunneridae</taxon>
        <taxon>Pentapetalae</taxon>
        <taxon>rosids</taxon>
        <taxon>Vitales</taxon>
        <taxon>Vitaceae</taxon>
        <taxon>Viteae</taxon>
        <taxon>Vitis</taxon>
    </lineage>
</organism>
<evidence type="ECO:0000256" key="3">
    <source>
        <dbReference type="ARBA" id="ARBA00022722"/>
    </source>
</evidence>
<evidence type="ECO:0000256" key="5">
    <source>
        <dbReference type="ARBA" id="ARBA00022801"/>
    </source>
</evidence>
<evidence type="ECO:0000256" key="1">
    <source>
        <dbReference type="ARBA" id="ARBA00022679"/>
    </source>
</evidence>
<dbReference type="PANTHER" id="PTHR37984:SF5">
    <property type="entry name" value="PROTEIN NYNRIN-LIKE"/>
    <property type="match status" value="1"/>
</dbReference>
<keyword evidence="2" id="KW-0548">Nucleotidyltransferase</keyword>
<evidence type="ECO:0000256" key="7">
    <source>
        <dbReference type="SAM" id="MobiDB-lite"/>
    </source>
</evidence>
<dbReference type="GO" id="GO:0004519">
    <property type="term" value="F:endonuclease activity"/>
    <property type="evidence" value="ECO:0007669"/>
    <property type="project" value="UniProtKB-KW"/>
</dbReference>
<evidence type="ECO:0000256" key="2">
    <source>
        <dbReference type="ARBA" id="ARBA00022695"/>
    </source>
</evidence>
<dbReference type="InterPro" id="IPR043502">
    <property type="entry name" value="DNA/RNA_pol_sf"/>
</dbReference>
<accession>A5BFW7</accession>
<keyword evidence="4" id="KW-0255">Endonuclease</keyword>
<dbReference type="InterPro" id="IPR041373">
    <property type="entry name" value="RT_RNaseH"/>
</dbReference>
<feature type="domain" description="Reverse transcriptase RNase H-like" evidence="8">
    <location>
        <begin position="598"/>
        <end position="655"/>
    </location>
</feature>
<gene>
    <name evidence="9" type="ORF">VITISV_002403</name>
</gene>
<dbReference type="Pfam" id="PF17917">
    <property type="entry name" value="RT_RNaseH"/>
    <property type="match status" value="1"/>
</dbReference>
<dbReference type="OrthoDB" id="5554229at2759"/>
<dbReference type="Gene3D" id="3.30.70.270">
    <property type="match status" value="2"/>
</dbReference>
<dbReference type="SUPFAM" id="SSF56672">
    <property type="entry name" value="DNA/RNA polymerases"/>
    <property type="match status" value="1"/>
</dbReference>
<keyword evidence="6" id="KW-0695">RNA-directed DNA polymerase</keyword>
<dbReference type="InterPro" id="IPR050951">
    <property type="entry name" value="Retrovirus_Pol_polyprotein"/>
</dbReference>
<dbReference type="AlphaFoldDB" id="A5BFW7"/>
<keyword evidence="3" id="KW-0540">Nuclease</keyword>
<proteinExistence type="predicted"/>
<sequence length="770" mass="89722">MAYNKERIEALEVGLSGVQDGMQRLELGVTDKLHHLEETINKLSKALLSTKEPSRNNNNNWREESSCSYHEKNDDGRQVFSSKMAKLEFQRYFGDDPIEWFNRVSLTSFHLEGEANLWWKWLRRAYWEEGRLVTWESFEEELWARFDPIESEDFDEALSKEAISLAHMKDEQLQRQIRISRPPLPTRTLSALPTPTKASPVKRLTWDEMQRRRAQRLCFNCNDKFTVGHRCQGPQLLLLEGHTKTNEIMCEEVVDENSIENQHADLIEPKISLHVLTGWSIPRTMRIKAQIGHHEIKVLIDRRSTHNFLSAKMVEILQLSVILTDRLSFEWLMVAISSVREGLNTYGLSFRKMTMKFQWEDQERKLQGSNSQTIQSTSLEAISKEVRQGSSIFVIYLQSLDKVARPKMKSDMQKALEAYANIFKEPTQLPLVREVDHCIPLKDGIEPVNVRPYKYAHFQKAKIEKHVQDMLKLGLIKPSTSPLSSLVLLVKKKYETWRFCIDYRALNVVTIKDRFLIPTIDDMLDELYGATYFTKLDLGASPNWTMHLEHVMKAFDILQHHQFFIKANKCVFGQHELEYLRHIVTNQWVKVDQGKIESTYAKEMLAILQAVRTWGPYLLGKKIFIQTDHRSLKYFMEQHIRTSEQQNWVAKLLGYDYEIVYRPGRENLVADALSTALLLVGRVSLLQDSGMTPFQALYRRPSLIIPLYSMGFSPVDEVDHSLATRYALLKHVKENLATTRNRMKQIADHGRRDVTFQEGDLVFLKLQPYC</sequence>
<dbReference type="CDD" id="cd09274">
    <property type="entry name" value="RNase_HI_RT_Ty3"/>
    <property type="match status" value="1"/>
</dbReference>
<evidence type="ECO:0000256" key="4">
    <source>
        <dbReference type="ARBA" id="ARBA00022759"/>
    </source>
</evidence>
<dbReference type="GO" id="GO:0003964">
    <property type="term" value="F:RNA-directed DNA polymerase activity"/>
    <property type="evidence" value="ECO:0007669"/>
    <property type="project" value="UniProtKB-KW"/>
</dbReference>
<feature type="compositionally biased region" description="Basic and acidic residues" evidence="7">
    <location>
        <begin position="61"/>
        <end position="73"/>
    </location>
</feature>
<evidence type="ECO:0000313" key="9">
    <source>
        <dbReference type="EMBL" id="CAN70128.1"/>
    </source>
</evidence>
<reference evidence="9" key="1">
    <citation type="journal article" date="2007" name="PLoS ONE">
        <title>The first genome sequence of an elite grapevine cultivar (Pinot noir Vitis vinifera L.): coping with a highly heterozygous genome.</title>
        <authorList>
            <person name="Velasco R."/>
            <person name="Zharkikh A."/>
            <person name="Troggio M."/>
            <person name="Cartwright D.A."/>
            <person name="Cestaro A."/>
            <person name="Pruss D."/>
            <person name="Pindo M."/>
            <person name="FitzGerald L.M."/>
            <person name="Vezzulli S."/>
            <person name="Reid J."/>
            <person name="Malacarne G."/>
            <person name="Iliev D."/>
            <person name="Coppola G."/>
            <person name="Wardell B."/>
            <person name="Micheletti D."/>
            <person name="Macalma T."/>
            <person name="Facci M."/>
            <person name="Mitchell J.T."/>
            <person name="Perazzolli M."/>
            <person name="Eldredge G."/>
            <person name="Gatto P."/>
            <person name="Oyzerski R."/>
            <person name="Moretto M."/>
            <person name="Gutin N."/>
            <person name="Stefanini M."/>
            <person name="Chen Y."/>
            <person name="Segala C."/>
            <person name="Davenport C."/>
            <person name="Dematte L."/>
            <person name="Mraz A."/>
            <person name="Battilana J."/>
            <person name="Stormo K."/>
            <person name="Costa F."/>
            <person name="Tao Q."/>
            <person name="Si-Ammour A."/>
            <person name="Harkins T."/>
            <person name="Lackey A."/>
            <person name="Perbost C."/>
            <person name="Taillon B."/>
            <person name="Stella A."/>
            <person name="Solovyev V."/>
            <person name="Fawcett J.A."/>
            <person name="Sterck L."/>
            <person name="Vandepoele K."/>
            <person name="Grando S.M."/>
            <person name="Toppo S."/>
            <person name="Moser C."/>
            <person name="Lanchbury J."/>
            <person name="Bogden R."/>
            <person name="Skolnick M."/>
            <person name="Sgaramella V."/>
            <person name="Bhatnagar S.K."/>
            <person name="Fontana P."/>
            <person name="Gutin A."/>
            <person name="Van de Peer Y."/>
            <person name="Salamini F."/>
            <person name="Viola R."/>
        </authorList>
    </citation>
    <scope>NUCLEOTIDE SEQUENCE</scope>
</reference>
<feature type="region of interest" description="Disordered" evidence="7">
    <location>
        <begin position="49"/>
        <end position="73"/>
    </location>
</feature>
<dbReference type="GO" id="GO:0016787">
    <property type="term" value="F:hydrolase activity"/>
    <property type="evidence" value="ECO:0007669"/>
    <property type="project" value="UniProtKB-KW"/>
</dbReference>
<keyword evidence="1" id="KW-0808">Transferase</keyword>
<keyword evidence="5" id="KW-0378">Hydrolase</keyword>
<dbReference type="PANTHER" id="PTHR37984">
    <property type="entry name" value="PROTEIN CBG26694"/>
    <property type="match status" value="1"/>
</dbReference>
<name>A5BFW7_VITVI</name>
<dbReference type="Gene3D" id="3.10.10.10">
    <property type="entry name" value="HIV Type 1 Reverse Transcriptase, subunit A, domain 1"/>
    <property type="match status" value="1"/>
</dbReference>
<dbReference type="EMBL" id="AM458145">
    <property type="protein sequence ID" value="CAN70128.1"/>
    <property type="molecule type" value="Genomic_DNA"/>
</dbReference>
<dbReference type="CDD" id="cd01647">
    <property type="entry name" value="RT_LTR"/>
    <property type="match status" value="1"/>
</dbReference>